<reference evidence="8 10" key="2">
    <citation type="journal article" date="2014" name="BMC Genomics">
        <title>An improved genome release (version Mt4.0) for the model legume Medicago truncatula.</title>
        <authorList>
            <person name="Tang H."/>
            <person name="Krishnakumar V."/>
            <person name="Bidwell S."/>
            <person name="Rosen B."/>
            <person name="Chan A."/>
            <person name="Zhou S."/>
            <person name="Gentzbittel L."/>
            <person name="Childs K.L."/>
            <person name="Yandell M."/>
            <person name="Gundlach H."/>
            <person name="Mayer K.F."/>
            <person name="Schwartz D.C."/>
            <person name="Town C.D."/>
        </authorList>
    </citation>
    <scope>GENOME REANNOTATION</scope>
    <source>
        <strain evidence="8">A17</strain>
        <strain evidence="9 10">cv. Jemalong A17</strain>
    </source>
</reference>
<comment type="similarity">
    <text evidence="2">Belongs to the PPase family.</text>
</comment>
<comment type="catalytic activity">
    <reaction evidence="7">
        <text>diphosphate + H2O = 2 phosphate + H(+)</text>
        <dbReference type="Rhea" id="RHEA:24576"/>
        <dbReference type="ChEBI" id="CHEBI:15377"/>
        <dbReference type="ChEBI" id="CHEBI:15378"/>
        <dbReference type="ChEBI" id="CHEBI:33019"/>
        <dbReference type="ChEBI" id="CHEBI:43474"/>
        <dbReference type="EC" id="3.6.1.1"/>
    </reaction>
</comment>
<dbReference type="GO" id="GO:0006796">
    <property type="term" value="P:phosphate-containing compound metabolic process"/>
    <property type="evidence" value="ECO:0000318"/>
    <property type="project" value="GO_Central"/>
</dbReference>
<dbReference type="InterPro" id="IPR008162">
    <property type="entry name" value="Pyrophosphatase"/>
</dbReference>
<name>A0A072VRH3_MEDTR</name>
<keyword evidence="5" id="KW-0378">Hydrolase</keyword>
<dbReference type="GO" id="GO:0000287">
    <property type="term" value="F:magnesium ion binding"/>
    <property type="evidence" value="ECO:0007669"/>
    <property type="project" value="InterPro"/>
</dbReference>
<dbReference type="EMBL" id="CM001217">
    <property type="protein sequence ID" value="KEH44347.1"/>
    <property type="molecule type" value="Genomic_DNA"/>
</dbReference>
<dbReference type="HOGENOM" id="CLU_1534789_0_0_1"/>
<keyword evidence="6" id="KW-0460">Magnesium</keyword>
<evidence type="ECO:0000256" key="3">
    <source>
        <dbReference type="ARBA" id="ARBA00012146"/>
    </source>
</evidence>
<comment type="cofactor">
    <cofactor evidence="1">
        <name>Mg(2+)</name>
        <dbReference type="ChEBI" id="CHEBI:18420"/>
    </cofactor>
</comment>
<evidence type="ECO:0000256" key="2">
    <source>
        <dbReference type="ARBA" id="ARBA00006220"/>
    </source>
</evidence>
<gene>
    <name evidence="8" type="ordered locus">MTR_1g112450</name>
</gene>
<dbReference type="Pfam" id="PF00719">
    <property type="entry name" value="Pyrophosphatase"/>
    <property type="match status" value="1"/>
</dbReference>
<evidence type="ECO:0000256" key="6">
    <source>
        <dbReference type="ARBA" id="ARBA00022842"/>
    </source>
</evidence>
<dbReference type="EC" id="3.6.1.1" evidence="3"/>
<dbReference type="STRING" id="3880.A0A072VRH3"/>
<dbReference type="InterPro" id="IPR036649">
    <property type="entry name" value="Pyrophosphatase_sf"/>
</dbReference>
<dbReference type="GO" id="GO:0005829">
    <property type="term" value="C:cytosol"/>
    <property type="evidence" value="ECO:0000318"/>
    <property type="project" value="GO_Central"/>
</dbReference>
<keyword evidence="10" id="KW-1185">Reference proteome</keyword>
<dbReference type="Gene3D" id="3.90.80.10">
    <property type="entry name" value="Inorganic pyrophosphatase"/>
    <property type="match status" value="1"/>
</dbReference>
<evidence type="ECO:0000256" key="1">
    <source>
        <dbReference type="ARBA" id="ARBA00001946"/>
    </source>
</evidence>
<reference evidence="8 10" key="1">
    <citation type="journal article" date="2011" name="Nature">
        <title>The Medicago genome provides insight into the evolution of rhizobial symbioses.</title>
        <authorList>
            <person name="Young N.D."/>
            <person name="Debelle F."/>
            <person name="Oldroyd G.E."/>
            <person name="Geurts R."/>
            <person name="Cannon S.B."/>
            <person name="Udvardi M.K."/>
            <person name="Benedito V.A."/>
            <person name="Mayer K.F."/>
            <person name="Gouzy J."/>
            <person name="Schoof H."/>
            <person name="Van de Peer Y."/>
            <person name="Proost S."/>
            <person name="Cook D.R."/>
            <person name="Meyers B.C."/>
            <person name="Spannagl M."/>
            <person name="Cheung F."/>
            <person name="De Mita S."/>
            <person name="Krishnakumar V."/>
            <person name="Gundlach H."/>
            <person name="Zhou S."/>
            <person name="Mudge J."/>
            <person name="Bharti A.K."/>
            <person name="Murray J.D."/>
            <person name="Naoumkina M.A."/>
            <person name="Rosen B."/>
            <person name="Silverstein K.A."/>
            <person name="Tang H."/>
            <person name="Rombauts S."/>
            <person name="Zhao P.X."/>
            <person name="Zhou P."/>
            <person name="Barbe V."/>
            <person name="Bardou P."/>
            <person name="Bechner M."/>
            <person name="Bellec A."/>
            <person name="Berger A."/>
            <person name="Berges H."/>
            <person name="Bidwell S."/>
            <person name="Bisseling T."/>
            <person name="Choisne N."/>
            <person name="Couloux A."/>
            <person name="Denny R."/>
            <person name="Deshpande S."/>
            <person name="Dai X."/>
            <person name="Doyle J.J."/>
            <person name="Dudez A.M."/>
            <person name="Farmer A.D."/>
            <person name="Fouteau S."/>
            <person name="Franken C."/>
            <person name="Gibelin C."/>
            <person name="Gish J."/>
            <person name="Goldstein S."/>
            <person name="Gonzalez A.J."/>
            <person name="Green P.J."/>
            <person name="Hallab A."/>
            <person name="Hartog M."/>
            <person name="Hua A."/>
            <person name="Humphray S.J."/>
            <person name="Jeong D.H."/>
            <person name="Jing Y."/>
            <person name="Jocker A."/>
            <person name="Kenton S.M."/>
            <person name="Kim D.J."/>
            <person name="Klee K."/>
            <person name="Lai H."/>
            <person name="Lang C."/>
            <person name="Lin S."/>
            <person name="Macmil S.L."/>
            <person name="Magdelenat G."/>
            <person name="Matthews L."/>
            <person name="McCorrison J."/>
            <person name="Monaghan E.L."/>
            <person name="Mun J.H."/>
            <person name="Najar F.Z."/>
            <person name="Nicholson C."/>
            <person name="Noirot C."/>
            <person name="O'Bleness M."/>
            <person name="Paule C.R."/>
            <person name="Poulain J."/>
            <person name="Prion F."/>
            <person name="Qin B."/>
            <person name="Qu C."/>
            <person name="Retzel E.F."/>
            <person name="Riddle C."/>
            <person name="Sallet E."/>
            <person name="Samain S."/>
            <person name="Samson N."/>
            <person name="Sanders I."/>
            <person name="Saurat O."/>
            <person name="Scarpelli C."/>
            <person name="Schiex T."/>
            <person name="Segurens B."/>
            <person name="Severin A.J."/>
            <person name="Sherrier D.J."/>
            <person name="Shi R."/>
            <person name="Sims S."/>
            <person name="Singer S.R."/>
            <person name="Sinharoy S."/>
            <person name="Sterck L."/>
            <person name="Viollet A."/>
            <person name="Wang B.B."/>
            <person name="Wang K."/>
            <person name="Wang M."/>
            <person name="Wang X."/>
            <person name="Warfsmann J."/>
            <person name="Weissenbach J."/>
            <person name="White D.D."/>
            <person name="White J.D."/>
            <person name="Wiley G.B."/>
            <person name="Wincker P."/>
            <person name="Xing Y."/>
            <person name="Yang L."/>
            <person name="Yao Z."/>
            <person name="Ying F."/>
            <person name="Zhai J."/>
            <person name="Zhou L."/>
            <person name="Zuber A."/>
            <person name="Denarie J."/>
            <person name="Dixon R.A."/>
            <person name="May G.D."/>
            <person name="Schwartz D.C."/>
            <person name="Rogers J."/>
            <person name="Quetier F."/>
            <person name="Town C.D."/>
            <person name="Roe B.A."/>
        </authorList>
    </citation>
    <scope>NUCLEOTIDE SEQUENCE [LARGE SCALE GENOMIC DNA]</scope>
    <source>
        <strain evidence="8">A17</strain>
        <strain evidence="9 10">cv. Jemalong A17</strain>
    </source>
</reference>
<dbReference type="AlphaFoldDB" id="A0A072VRH3"/>
<sequence>MHGNNSKRGSSNTMTSSIYVVLLEQELEKHSVPTRASSSRFLSLTKFRARKMTRYSLSVHEIQGKKDDKIFAVCADDPEYMNYNDIKELLPHRLVEIRRFFKIISFRKFQNAVVWSILWFFRITTNSLKYMDFSFSAVYIRYLCFSLIKGTRQEEGEGICSIYTIPMRQSSIPCK</sequence>
<dbReference type="Proteomes" id="UP000002051">
    <property type="component" value="Unassembled WGS sequence"/>
</dbReference>
<dbReference type="PANTHER" id="PTHR10286">
    <property type="entry name" value="INORGANIC PYROPHOSPHATASE"/>
    <property type="match status" value="1"/>
</dbReference>
<evidence type="ECO:0000313" key="10">
    <source>
        <dbReference type="Proteomes" id="UP000002051"/>
    </source>
</evidence>
<dbReference type="EnsemblPlants" id="KEH44347">
    <property type="protein sequence ID" value="KEH44347"/>
    <property type="gene ID" value="MTR_1g112450"/>
</dbReference>
<dbReference type="GO" id="GO:0004427">
    <property type="term" value="F:inorganic diphosphate phosphatase activity"/>
    <property type="evidence" value="ECO:0000318"/>
    <property type="project" value="GO_Central"/>
</dbReference>
<evidence type="ECO:0000256" key="7">
    <source>
        <dbReference type="ARBA" id="ARBA00047820"/>
    </source>
</evidence>
<evidence type="ECO:0000313" key="8">
    <source>
        <dbReference type="EMBL" id="KEH44347.1"/>
    </source>
</evidence>
<evidence type="ECO:0000256" key="5">
    <source>
        <dbReference type="ARBA" id="ARBA00022801"/>
    </source>
</evidence>
<protein>
    <recommendedName>
        <fullName evidence="3">inorganic diphosphatase</fullName>
        <ecNumber evidence="3">3.6.1.1</ecNumber>
    </recommendedName>
</protein>
<proteinExistence type="inferred from homology"/>
<keyword evidence="4" id="KW-0479">Metal-binding</keyword>
<dbReference type="SUPFAM" id="SSF50324">
    <property type="entry name" value="Inorganic pyrophosphatase"/>
    <property type="match status" value="1"/>
</dbReference>
<evidence type="ECO:0000256" key="4">
    <source>
        <dbReference type="ARBA" id="ARBA00022723"/>
    </source>
</evidence>
<organism evidence="8 10">
    <name type="scientific">Medicago truncatula</name>
    <name type="common">Barrel medic</name>
    <name type="synonym">Medicago tribuloides</name>
    <dbReference type="NCBI Taxonomy" id="3880"/>
    <lineage>
        <taxon>Eukaryota</taxon>
        <taxon>Viridiplantae</taxon>
        <taxon>Streptophyta</taxon>
        <taxon>Embryophyta</taxon>
        <taxon>Tracheophyta</taxon>
        <taxon>Spermatophyta</taxon>
        <taxon>Magnoliopsida</taxon>
        <taxon>eudicotyledons</taxon>
        <taxon>Gunneridae</taxon>
        <taxon>Pentapetalae</taxon>
        <taxon>rosids</taxon>
        <taxon>fabids</taxon>
        <taxon>Fabales</taxon>
        <taxon>Fabaceae</taxon>
        <taxon>Papilionoideae</taxon>
        <taxon>50 kb inversion clade</taxon>
        <taxon>NPAAA clade</taxon>
        <taxon>Hologalegina</taxon>
        <taxon>IRL clade</taxon>
        <taxon>Trifolieae</taxon>
        <taxon>Medicago</taxon>
    </lineage>
</organism>
<evidence type="ECO:0000313" key="9">
    <source>
        <dbReference type="EnsemblPlants" id="KEH44347"/>
    </source>
</evidence>
<reference evidence="9" key="3">
    <citation type="submission" date="2015-04" db="UniProtKB">
        <authorList>
            <consortium name="EnsemblPlants"/>
        </authorList>
    </citation>
    <scope>IDENTIFICATION</scope>
    <source>
        <strain evidence="9">cv. Jemalong A17</strain>
    </source>
</reference>
<accession>A0A072VRH3</accession>